<keyword evidence="3" id="KW-0804">Transcription</keyword>
<proteinExistence type="predicted"/>
<comment type="caution">
    <text evidence="5">The sequence shown here is derived from an EMBL/GenBank/DDBJ whole genome shotgun (WGS) entry which is preliminary data.</text>
</comment>
<keyword evidence="6" id="KW-1185">Reference proteome</keyword>
<name>A0ABV7LQK8_9GAMM</name>
<reference evidence="6" key="1">
    <citation type="journal article" date="2019" name="Int. J. Syst. Evol. Microbiol.">
        <title>The Global Catalogue of Microorganisms (GCM) 10K type strain sequencing project: providing services to taxonomists for standard genome sequencing and annotation.</title>
        <authorList>
            <consortium name="The Broad Institute Genomics Platform"/>
            <consortium name="The Broad Institute Genome Sequencing Center for Infectious Disease"/>
            <person name="Wu L."/>
            <person name="Ma J."/>
        </authorList>
    </citation>
    <scope>NUCLEOTIDE SEQUENCE [LARGE SCALE GENOMIC DNA]</scope>
    <source>
        <strain evidence="6">CECT 7698</strain>
    </source>
</reference>
<dbReference type="PRINTS" id="PR00032">
    <property type="entry name" value="HTHARAC"/>
</dbReference>
<evidence type="ECO:0000256" key="1">
    <source>
        <dbReference type="ARBA" id="ARBA00023015"/>
    </source>
</evidence>
<dbReference type="InterPro" id="IPR009057">
    <property type="entry name" value="Homeodomain-like_sf"/>
</dbReference>
<dbReference type="InterPro" id="IPR020449">
    <property type="entry name" value="Tscrpt_reg_AraC-type_HTH"/>
</dbReference>
<keyword evidence="2" id="KW-0238">DNA-binding</keyword>
<dbReference type="Proteomes" id="UP001595579">
    <property type="component" value="Unassembled WGS sequence"/>
</dbReference>
<evidence type="ECO:0000256" key="2">
    <source>
        <dbReference type="ARBA" id="ARBA00023125"/>
    </source>
</evidence>
<gene>
    <name evidence="5" type="ORF">ACFOEV_10260</name>
</gene>
<dbReference type="Pfam" id="PF12833">
    <property type="entry name" value="HTH_18"/>
    <property type="match status" value="1"/>
</dbReference>
<dbReference type="Gene3D" id="1.10.10.60">
    <property type="entry name" value="Homeodomain-like"/>
    <property type="match status" value="1"/>
</dbReference>
<dbReference type="RefSeq" id="WP_386773880.1">
    <property type="nucleotide sequence ID" value="NZ_JBHRUG010000019.1"/>
</dbReference>
<evidence type="ECO:0000259" key="4">
    <source>
        <dbReference type="PROSITE" id="PS01124"/>
    </source>
</evidence>
<evidence type="ECO:0000256" key="3">
    <source>
        <dbReference type="ARBA" id="ARBA00023163"/>
    </source>
</evidence>
<dbReference type="PROSITE" id="PS01124">
    <property type="entry name" value="HTH_ARAC_FAMILY_2"/>
    <property type="match status" value="1"/>
</dbReference>
<dbReference type="InterPro" id="IPR018060">
    <property type="entry name" value="HTH_AraC"/>
</dbReference>
<feature type="domain" description="HTH araC/xylS-type" evidence="4">
    <location>
        <begin position="1"/>
        <end position="34"/>
    </location>
</feature>
<dbReference type="EMBL" id="JBHRUG010000019">
    <property type="protein sequence ID" value="MFC3283990.1"/>
    <property type="molecule type" value="Genomic_DNA"/>
</dbReference>
<evidence type="ECO:0000313" key="6">
    <source>
        <dbReference type="Proteomes" id="UP001595579"/>
    </source>
</evidence>
<evidence type="ECO:0000313" key="5">
    <source>
        <dbReference type="EMBL" id="MFC3283990.1"/>
    </source>
</evidence>
<accession>A0ABV7LQK8</accession>
<protein>
    <submittedName>
        <fullName evidence="5">Helix-turn-helix domain-containing protein</fullName>
    </submittedName>
</protein>
<dbReference type="SUPFAM" id="SSF46689">
    <property type="entry name" value="Homeodomain-like"/>
    <property type="match status" value="1"/>
</dbReference>
<keyword evidence="1" id="KW-0805">Transcription regulation</keyword>
<sequence length="34" mass="3745">MLSVGLACGFGSSSSFSRAFRAHFGQSPREVRRR</sequence>
<organism evidence="5 6">
    <name type="scientific">Litchfieldella rifensis</name>
    <dbReference type="NCBI Taxonomy" id="762643"/>
    <lineage>
        <taxon>Bacteria</taxon>
        <taxon>Pseudomonadati</taxon>
        <taxon>Pseudomonadota</taxon>
        <taxon>Gammaproteobacteria</taxon>
        <taxon>Oceanospirillales</taxon>
        <taxon>Halomonadaceae</taxon>
        <taxon>Litchfieldella</taxon>
    </lineage>
</organism>